<proteinExistence type="inferred from homology"/>
<evidence type="ECO:0000256" key="2">
    <source>
        <dbReference type="ARBA" id="ARBA00012386"/>
    </source>
</evidence>
<evidence type="ECO:0000256" key="10">
    <source>
        <dbReference type="ARBA" id="ARBA00042508"/>
    </source>
</evidence>
<dbReference type="GO" id="GO:0005634">
    <property type="term" value="C:nucleus"/>
    <property type="evidence" value="ECO:0007669"/>
    <property type="project" value="UniProtKB-SubCell"/>
</dbReference>
<protein>
    <recommendedName>
        <fullName evidence="9">tRNA-uridine aminocarboxypropyltransferase 1</fullName>
        <ecNumber evidence="2">2.5.1.25</ecNumber>
    </recommendedName>
    <alternativeName>
        <fullName evidence="10">DTW domain-containing protein 1</fullName>
    </alternativeName>
</protein>
<keyword evidence="3" id="KW-0808">Transferase</keyword>
<evidence type="ECO:0000256" key="9">
    <source>
        <dbReference type="ARBA" id="ARBA00039242"/>
    </source>
</evidence>
<evidence type="ECO:0000256" key="11">
    <source>
        <dbReference type="ARBA" id="ARBA00048718"/>
    </source>
</evidence>
<dbReference type="InterPro" id="IPR051521">
    <property type="entry name" value="tRNA_Mod/Golgi_Maint"/>
</dbReference>
<comment type="subcellular location">
    <subcellularLocation>
        <location evidence="1">Nucleus</location>
    </subcellularLocation>
</comment>
<organism evidence="13 14">
    <name type="scientific">Smittium megazygosporum</name>
    <dbReference type="NCBI Taxonomy" id="133381"/>
    <lineage>
        <taxon>Eukaryota</taxon>
        <taxon>Fungi</taxon>
        <taxon>Fungi incertae sedis</taxon>
        <taxon>Zoopagomycota</taxon>
        <taxon>Kickxellomycotina</taxon>
        <taxon>Harpellomycetes</taxon>
        <taxon>Harpellales</taxon>
        <taxon>Legeriomycetaceae</taxon>
        <taxon>Smittium</taxon>
    </lineage>
</organism>
<comment type="function">
    <text evidence="7">Catalyzes the formation of 3-(3-amino-3-carboxypropyl)uridine (acp3U) at position 20 in the D-loop of several cytoplasmic tRNAs (acp3U(20)).</text>
</comment>
<evidence type="ECO:0000256" key="8">
    <source>
        <dbReference type="ARBA" id="ARBA00038290"/>
    </source>
</evidence>
<feature type="domain" description="DTW" evidence="12">
    <location>
        <begin position="38"/>
        <end position="244"/>
    </location>
</feature>
<dbReference type="STRING" id="133381.A0A2T9YJZ6"/>
<dbReference type="Proteomes" id="UP000245609">
    <property type="component" value="Unassembled WGS sequence"/>
</dbReference>
<gene>
    <name evidence="13" type="ORF">BB560_006042</name>
</gene>
<dbReference type="GO" id="GO:0008033">
    <property type="term" value="P:tRNA processing"/>
    <property type="evidence" value="ECO:0007669"/>
    <property type="project" value="UniProtKB-KW"/>
</dbReference>
<dbReference type="PANTHER" id="PTHR15627">
    <property type="entry name" value="NATURAL KILLER CELL-SPECIFIC ANTIGEN KLIP1"/>
    <property type="match status" value="1"/>
</dbReference>
<evidence type="ECO:0000256" key="3">
    <source>
        <dbReference type="ARBA" id="ARBA00022679"/>
    </source>
</evidence>
<dbReference type="AlphaFoldDB" id="A0A2T9YJZ6"/>
<comment type="similarity">
    <text evidence="8">Belongs to the TDD superfamily. DTWD1 family.</text>
</comment>
<keyword evidence="6" id="KW-0539">Nucleus</keyword>
<dbReference type="OrthoDB" id="660555at2759"/>
<evidence type="ECO:0000256" key="1">
    <source>
        <dbReference type="ARBA" id="ARBA00004123"/>
    </source>
</evidence>
<dbReference type="EC" id="2.5.1.25" evidence="2"/>
<evidence type="ECO:0000256" key="6">
    <source>
        <dbReference type="ARBA" id="ARBA00023242"/>
    </source>
</evidence>
<dbReference type="GO" id="GO:0016432">
    <property type="term" value="F:tRNA-uridine aminocarboxypropyltransferase activity"/>
    <property type="evidence" value="ECO:0007669"/>
    <property type="project" value="UniProtKB-EC"/>
</dbReference>
<evidence type="ECO:0000256" key="7">
    <source>
        <dbReference type="ARBA" id="ARBA00037050"/>
    </source>
</evidence>
<reference evidence="13 14" key="1">
    <citation type="journal article" date="2018" name="MBio">
        <title>Comparative Genomics Reveals the Core Gene Toolbox for the Fungus-Insect Symbiosis.</title>
        <authorList>
            <person name="Wang Y."/>
            <person name="Stata M."/>
            <person name="Wang W."/>
            <person name="Stajich J.E."/>
            <person name="White M.M."/>
            <person name="Moncalvo J.M."/>
        </authorList>
    </citation>
    <scope>NUCLEOTIDE SEQUENCE [LARGE SCALE GENOMIC DNA]</scope>
    <source>
        <strain evidence="13 14">SC-DP-2</strain>
    </source>
</reference>
<keyword evidence="5" id="KW-0819">tRNA processing</keyword>
<dbReference type="EMBL" id="MBFS01002777">
    <property type="protein sequence ID" value="PVU92661.1"/>
    <property type="molecule type" value="Genomic_DNA"/>
</dbReference>
<keyword evidence="4" id="KW-0949">S-adenosyl-L-methionine</keyword>
<evidence type="ECO:0000259" key="12">
    <source>
        <dbReference type="SMART" id="SM01144"/>
    </source>
</evidence>
<dbReference type="SMART" id="SM01144">
    <property type="entry name" value="DTW"/>
    <property type="match status" value="1"/>
</dbReference>
<accession>A0A2T9YJZ6</accession>
<evidence type="ECO:0000256" key="5">
    <source>
        <dbReference type="ARBA" id="ARBA00022694"/>
    </source>
</evidence>
<evidence type="ECO:0000313" key="14">
    <source>
        <dbReference type="Proteomes" id="UP000245609"/>
    </source>
</evidence>
<evidence type="ECO:0000256" key="4">
    <source>
        <dbReference type="ARBA" id="ARBA00022691"/>
    </source>
</evidence>
<dbReference type="Pfam" id="PF03942">
    <property type="entry name" value="DTW"/>
    <property type="match status" value="1"/>
</dbReference>
<dbReference type="InterPro" id="IPR005636">
    <property type="entry name" value="DTW"/>
</dbReference>
<evidence type="ECO:0000313" key="13">
    <source>
        <dbReference type="EMBL" id="PVU92661.1"/>
    </source>
</evidence>
<dbReference type="PANTHER" id="PTHR15627:SF8">
    <property type="entry name" value="TRNA-URIDINE AMINOCARBOXYPROPYLTRANSFERASE 1"/>
    <property type="match status" value="1"/>
</dbReference>
<name>A0A2T9YJZ6_9FUNG</name>
<comment type="caution">
    <text evidence="13">The sequence shown here is derived from an EMBL/GenBank/DDBJ whole genome shotgun (WGS) entry which is preliminary data.</text>
</comment>
<keyword evidence="14" id="KW-1185">Reference proteome</keyword>
<comment type="catalytic activity">
    <reaction evidence="11">
        <text>a uridine in tRNA + S-adenosyl-L-methionine = a 3-[(3S)-3-amino-3-carboxypropyl]uridine in tRNA + S-methyl-5'-thioadenosine + H(+)</text>
        <dbReference type="Rhea" id="RHEA:62432"/>
        <dbReference type="Rhea" id="RHEA-COMP:13339"/>
        <dbReference type="Rhea" id="RHEA-COMP:16092"/>
        <dbReference type="ChEBI" id="CHEBI:15378"/>
        <dbReference type="ChEBI" id="CHEBI:17509"/>
        <dbReference type="ChEBI" id="CHEBI:59789"/>
        <dbReference type="ChEBI" id="CHEBI:65315"/>
        <dbReference type="ChEBI" id="CHEBI:82930"/>
        <dbReference type="EC" id="2.5.1.25"/>
    </reaction>
</comment>
<sequence>MTAPDAEEYDLQLVDTNPDPILDLCTTRPICPTCSFHFKYFCYNCYSLNPCIEKLLPKVNLPLNLFVFKHFQELVGKSTVIHAKILAPDQTSIFSYPDQIPQSIDPSTCLLLYPSKDAKTVYELAEENSLSKFTTLIVIDGTWKQARGITSTESRPEHLSKHNVDTKLFLQKTQKVTLANNKATKFWRYQQLSASYLSTIEAIYFFFKEFLSVSPPPSSSPKTNIDDLLFFFKYFYNIVQKNYNENPNKIFTTRHSKNYIQK</sequence>